<evidence type="ECO:0000313" key="11">
    <source>
        <dbReference type="EMBL" id="KAK7026418.1"/>
    </source>
</evidence>
<dbReference type="PANTHER" id="PTHR33938:SF15">
    <property type="entry name" value="FERULOYL ESTERASE B-RELATED"/>
    <property type="match status" value="1"/>
</dbReference>
<keyword evidence="3" id="KW-0624">Polysaccharide degradation</keyword>
<evidence type="ECO:0000256" key="9">
    <source>
        <dbReference type="ARBA" id="ARBA00034075"/>
    </source>
</evidence>
<evidence type="ECO:0000256" key="6">
    <source>
        <dbReference type="ARBA" id="ARBA00022801"/>
    </source>
</evidence>
<keyword evidence="5" id="KW-0732">Signal</keyword>
<evidence type="ECO:0000256" key="5">
    <source>
        <dbReference type="ARBA" id="ARBA00022729"/>
    </source>
</evidence>
<keyword evidence="8" id="KW-1015">Disulfide bond</keyword>
<keyword evidence="3" id="KW-0119">Carbohydrate metabolism</keyword>
<comment type="caution">
    <text evidence="11">The sequence shown here is derived from an EMBL/GenBank/DDBJ whole genome shotgun (WGS) entry which is preliminary data.</text>
</comment>
<organism evidence="11 12">
    <name type="scientific">Paramarasmius palmivorus</name>
    <dbReference type="NCBI Taxonomy" id="297713"/>
    <lineage>
        <taxon>Eukaryota</taxon>
        <taxon>Fungi</taxon>
        <taxon>Dikarya</taxon>
        <taxon>Basidiomycota</taxon>
        <taxon>Agaricomycotina</taxon>
        <taxon>Agaricomycetes</taxon>
        <taxon>Agaricomycetidae</taxon>
        <taxon>Agaricales</taxon>
        <taxon>Marasmiineae</taxon>
        <taxon>Marasmiaceae</taxon>
        <taxon>Paramarasmius</taxon>
    </lineage>
</organism>
<reference evidence="11 12" key="1">
    <citation type="submission" date="2024-01" db="EMBL/GenBank/DDBJ databases">
        <title>A draft genome for a cacao thread blight-causing isolate of Paramarasmius palmivorus.</title>
        <authorList>
            <person name="Baruah I.K."/>
            <person name="Bukari Y."/>
            <person name="Amoako-Attah I."/>
            <person name="Meinhardt L.W."/>
            <person name="Bailey B.A."/>
            <person name="Cohen S.P."/>
        </authorList>
    </citation>
    <scope>NUCLEOTIDE SEQUENCE [LARGE SCALE GENOMIC DNA]</scope>
    <source>
        <strain evidence="11 12">GH-12</strain>
    </source>
</reference>
<dbReference type="GO" id="GO:0046872">
    <property type="term" value="F:metal ion binding"/>
    <property type="evidence" value="ECO:0007669"/>
    <property type="project" value="UniProtKB-KW"/>
</dbReference>
<keyword evidence="7" id="KW-0106">Calcium</keyword>
<gene>
    <name evidence="11" type="ORF">VNI00_015653</name>
</gene>
<comment type="catalytic activity">
    <reaction evidence="9">
        <text>feruloyl-polysaccharide + H2O = ferulate + polysaccharide.</text>
        <dbReference type="EC" id="3.1.1.73"/>
    </reaction>
</comment>
<proteinExistence type="inferred from homology"/>
<dbReference type="InterPro" id="IPR011118">
    <property type="entry name" value="Tannase/feruloyl_esterase"/>
</dbReference>
<dbReference type="SUPFAM" id="SSF53474">
    <property type="entry name" value="alpha/beta-Hydrolases"/>
    <property type="match status" value="1"/>
</dbReference>
<evidence type="ECO:0000256" key="1">
    <source>
        <dbReference type="ARBA" id="ARBA00006249"/>
    </source>
</evidence>
<dbReference type="EMBL" id="JAYKXP010000105">
    <property type="protein sequence ID" value="KAK7026418.1"/>
    <property type="molecule type" value="Genomic_DNA"/>
</dbReference>
<evidence type="ECO:0000256" key="10">
    <source>
        <dbReference type="RuleBase" id="RU361238"/>
    </source>
</evidence>
<evidence type="ECO:0000256" key="4">
    <source>
        <dbReference type="ARBA" id="ARBA00022723"/>
    </source>
</evidence>
<name>A0AAW0BK55_9AGAR</name>
<evidence type="ECO:0000256" key="3">
    <source>
        <dbReference type="ARBA" id="ARBA00022651"/>
    </source>
</evidence>
<sequence>MILEQDTNLRVHWLSFLRSAHKLLKERVFEQQFLHEPPTTSTMYAPGLALSSLLIGVQAFAFAFEFEASCSSLAAQVAALPNVTVLSTENVPAGTTMTFTDADPTCGANATPTSVSVDICRIKLNVATSNVSGIRMEAWLPKNWTGRFLSTGNGGLGGCIQYPDMAYGASLGFATVGANNGHDGQTGAPFENAPEVLADFVYRSIHTNVVVGKQITELFYGAPHTKSYYIGCSNGGREGIKSVQDFPEDFDGVVAGAAVLDANRAFAWFGHFYNITGTPSSPSFIPAKTWTSTIHQNVLAQCDMIDGVQDGILEDPNLCNYDPSELLCTYHNTTDCLTEAQVETVAKATPSLSSLYNGNPNPLASVSSLKLLYCIVLLNRFVRIGSAMWYTTTLSTLVYSRFADYERAIELNPFDFATYKGDLSAFQSRNGKLLTYHGQADTLATPGISQQYYEHVSETMNLSPSSLDEFYRYFRISGLFHCTGGEGPWQIGQVAGSSLDPDANVLMAVVRWVEDGRAGYDFGNQVCE</sequence>
<keyword evidence="2" id="KW-0719">Serine esterase</keyword>
<keyword evidence="6 10" id="KW-0378">Hydrolase</keyword>
<evidence type="ECO:0000256" key="2">
    <source>
        <dbReference type="ARBA" id="ARBA00022487"/>
    </source>
</evidence>
<dbReference type="AlphaFoldDB" id="A0AAW0BK55"/>
<evidence type="ECO:0000313" key="12">
    <source>
        <dbReference type="Proteomes" id="UP001383192"/>
    </source>
</evidence>
<dbReference type="Pfam" id="PF07519">
    <property type="entry name" value="Tannase"/>
    <property type="match status" value="2"/>
</dbReference>
<keyword evidence="3" id="KW-0858">Xylan degradation</keyword>
<dbReference type="GO" id="GO:0045493">
    <property type="term" value="P:xylan catabolic process"/>
    <property type="evidence" value="ECO:0007669"/>
    <property type="project" value="UniProtKB-KW"/>
</dbReference>
<evidence type="ECO:0000256" key="8">
    <source>
        <dbReference type="ARBA" id="ARBA00023157"/>
    </source>
</evidence>
<comment type="similarity">
    <text evidence="1 10">Belongs to the tannase family.</text>
</comment>
<dbReference type="PANTHER" id="PTHR33938">
    <property type="entry name" value="FERULOYL ESTERASE B-RELATED"/>
    <property type="match status" value="1"/>
</dbReference>
<dbReference type="Proteomes" id="UP001383192">
    <property type="component" value="Unassembled WGS sequence"/>
</dbReference>
<keyword evidence="12" id="KW-1185">Reference proteome</keyword>
<accession>A0AAW0BK55</accession>
<dbReference type="GO" id="GO:0030600">
    <property type="term" value="F:feruloyl esterase activity"/>
    <property type="evidence" value="ECO:0007669"/>
    <property type="project" value="UniProtKB-EC"/>
</dbReference>
<dbReference type="InterPro" id="IPR029058">
    <property type="entry name" value="AB_hydrolase_fold"/>
</dbReference>
<keyword evidence="4" id="KW-0479">Metal-binding</keyword>
<dbReference type="EC" id="3.1.1.-" evidence="10"/>
<protein>
    <recommendedName>
        <fullName evidence="10">Carboxylic ester hydrolase</fullName>
        <ecNumber evidence="10">3.1.1.-</ecNumber>
    </recommendedName>
</protein>
<evidence type="ECO:0000256" key="7">
    <source>
        <dbReference type="ARBA" id="ARBA00022837"/>
    </source>
</evidence>